<dbReference type="PROSITE" id="PS51471">
    <property type="entry name" value="FE2OG_OXY"/>
    <property type="match status" value="1"/>
</dbReference>
<organism evidence="8 9">
    <name type="scientific">Linum tenue</name>
    <dbReference type="NCBI Taxonomy" id="586396"/>
    <lineage>
        <taxon>Eukaryota</taxon>
        <taxon>Viridiplantae</taxon>
        <taxon>Streptophyta</taxon>
        <taxon>Embryophyta</taxon>
        <taxon>Tracheophyta</taxon>
        <taxon>Spermatophyta</taxon>
        <taxon>Magnoliopsida</taxon>
        <taxon>eudicotyledons</taxon>
        <taxon>Gunneridae</taxon>
        <taxon>Pentapetalae</taxon>
        <taxon>rosids</taxon>
        <taxon>fabids</taxon>
        <taxon>Malpighiales</taxon>
        <taxon>Linaceae</taxon>
        <taxon>Linum</taxon>
    </lineage>
</organism>
<dbReference type="PANTHER" id="PTHR10209:SF791">
    <property type="entry name" value="1-AMINOCYCLOPROPANE-1-CARBOXYLATE OXIDASE HOMOLOG 1"/>
    <property type="match status" value="1"/>
</dbReference>
<accession>A0AAV0R9Y2</accession>
<comment type="caution">
    <text evidence="8">The sequence shown here is derived from an EMBL/GenBank/DDBJ whole genome shotgun (WGS) entry which is preliminary data.</text>
</comment>
<feature type="domain" description="Fe2OG dioxygenase" evidence="7">
    <location>
        <begin position="214"/>
        <end position="316"/>
    </location>
</feature>
<dbReference type="InterPro" id="IPR027443">
    <property type="entry name" value="IPNS-like_sf"/>
</dbReference>
<dbReference type="InterPro" id="IPR005123">
    <property type="entry name" value="Oxoglu/Fe-dep_dioxygenase_dom"/>
</dbReference>
<dbReference type="AlphaFoldDB" id="A0AAV0R9Y2"/>
<evidence type="ECO:0000256" key="1">
    <source>
        <dbReference type="ARBA" id="ARBA00001962"/>
    </source>
</evidence>
<dbReference type="InterPro" id="IPR026992">
    <property type="entry name" value="DIOX_N"/>
</dbReference>
<proteinExistence type="inferred from homology"/>
<dbReference type="Pfam" id="PF14226">
    <property type="entry name" value="DIOX_N"/>
    <property type="match status" value="1"/>
</dbReference>
<keyword evidence="3 6" id="KW-0479">Metal-binding</keyword>
<evidence type="ECO:0000259" key="7">
    <source>
        <dbReference type="PROSITE" id="PS51471"/>
    </source>
</evidence>
<comment type="cofactor">
    <cofactor evidence="1">
        <name>Fe cation</name>
        <dbReference type="ChEBI" id="CHEBI:24875"/>
    </cofactor>
</comment>
<sequence>MVTTDSDYDRLAEQKAFNATKAGVKGLVDADVKELPQIFHAPPHFLNGRPPAPDGDPDFSLPVIDLAGARADQDPEERKRIIKKIGDASTEWGFFQVVNHGVPASTLNEIRAGTHRFFDQDVEVKKEYFSADPMSKVVYTSNYGLYTAPVANWGDLILFRMAPDPPAPEQIPACIRQNVQEFSDEMSKVGELLLELMSEALGLAPNHLKDEMGCAEGIGLACHYYPPCPQPELALGITHHTDIGFVTVLSQDHVGGLQVVHRDRWVDVPPVPGALVVNVGDMLQLISNDKFKSAEHRVIVNSTEPRISTVAFFGNGSTLKPRMYGPIKELLSEGNPPIYQEIAMEEFFFQTYKKGFDGDSYLPRLKL</sequence>
<dbReference type="Gene3D" id="2.60.120.330">
    <property type="entry name" value="B-lactam Antibiotic, Isopenicillin N Synthase, Chain"/>
    <property type="match status" value="1"/>
</dbReference>
<dbReference type="GO" id="GO:0051213">
    <property type="term" value="F:dioxygenase activity"/>
    <property type="evidence" value="ECO:0007669"/>
    <property type="project" value="UniProtKB-ARBA"/>
</dbReference>
<name>A0AAV0R9Y2_9ROSI</name>
<evidence type="ECO:0000313" key="9">
    <source>
        <dbReference type="Proteomes" id="UP001154282"/>
    </source>
</evidence>
<reference evidence="8" key="1">
    <citation type="submission" date="2022-08" db="EMBL/GenBank/DDBJ databases">
        <authorList>
            <person name="Gutierrez-Valencia J."/>
        </authorList>
    </citation>
    <scope>NUCLEOTIDE SEQUENCE</scope>
</reference>
<protein>
    <recommendedName>
        <fullName evidence="7">Fe2OG dioxygenase domain-containing protein</fullName>
    </recommendedName>
</protein>
<dbReference type="EMBL" id="CAMGYJ010000010">
    <property type="protein sequence ID" value="CAI0554299.1"/>
    <property type="molecule type" value="Genomic_DNA"/>
</dbReference>
<keyword evidence="4 6" id="KW-0560">Oxidoreductase</keyword>
<dbReference type="SUPFAM" id="SSF51197">
    <property type="entry name" value="Clavaminate synthase-like"/>
    <property type="match status" value="1"/>
</dbReference>
<keyword evidence="9" id="KW-1185">Reference proteome</keyword>
<dbReference type="InterPro" id="IPR044861">
    <property type="entry name" value="IPNS-like_FE2OG_OXY"/>
</dbReference>
<evidence type="ECO:0000256" key="5">
    <source>
        <dbReference type="ARBA" id="ARBA00023004"/>
    </source>
</evidence>
<comment type="similarity">
    <text evidence="2 6">Belongs to the iron/ascorbate-dependent oxidoreductase family.</text>
</comment>
<dbReference type="FunFam" id="2.60.120.330:FF:000005">
    <property type="entry name" value="1-aminocyclopropane-1-carboxylate oxidase homolog 1"/>
    <property type="match status" value="1"/>
</dbReference>
<dbReference type="PANTHER" id="PTHR10209">
    <property type="entry name" value="OXIDOREDUCTASE, 2OG-FE II OXYGENASE FAMILY PROTEIN"/>
    <property type="match status" value="1"/>
</dbReference>
<evidence type="ECO:0000256" key="6">
    <source>
        <dbReference type="RuleBase" id="RU003682"/>
    </source>
</evidence>
<evidence type="ECO:0000256" key="2">
    <source>
        <dbReference type="ARBA" id="ARBA00008056"/>
    </source>
</evidence>
<dbReference type="Proteomes" id="UP001154282">
    <property type="component" value="Unassembled WGS sequence"/>
</dbReference>
<evidence type="ECO:0000256" key="4">
    <source>
        <dbReference type="ARBA" id="ARBA00023002"/>
    </source>
</evidence>
<evidence type="ECO:0000256" key="3">
    <source>
        <dbReference type="ARBA" id="ARBA00022723"/>
    </source>
</evidence>
<keyword evidence="5 6" id="KW-0408">Iron</keyword>
<evidence type="ECO:0000313" key="8">
    <source>
        <dbReference type="EMBL" id="CAI0554299.1"/>
    </source>
</evidence>
<dbReference type="Pfam" id="PF03171">
    <property type="entry name" value="2OG-FeII_Oxy"/>
    <property type="match status" value="1"/>
</dbReference>
<gene>
    <name evidence="8" type="ORF">LITE_LOCUS47143</name>
</gene>
<dbReference type="GO" id="GO:0046872">
    <property type="term" value="F:metal ion binding"/>
    <property type="evidence" value="ECO:0007669"/>
    <property type="project" value="UniProtKB-KW"/>
</dbReference>